<dbReference type="Proteomes" id="UP000694388">
    <property type="component" value="Unplaced"/>
</dbReference>
<keyword evidence="3" id="KW-1185">Reference proteome</keyword>
<dbReference type="OMA" id="ECACESQ"/>
<feature type="compositionally biased region" description="Basic and acidic residues" evidence="1">
    <location>
        <begin position="59"/>
        <end position="68"/>
    </location>
</feature>
<evidence type="ECO:0000313" key="3">
    <source>
        <dbReference type="Proteomes" id="UP000694388"/>
    </source>
</evidence>
<proteinExistence type="predicted"/>
<evidence type="ECO:0000313" key="2">
    <source>
        <dbReference type="Ensembl" id="ENSEBUP00000024224.1"/>
    </source>
</evidence>
<reference evidence="2" key="2">
    <citation type="submission" date="2025-09" db="UniProtKB">
        <authorList>
            <consortium name="Ensembl"/>
        </authorList>
    </citation>
    <scope>IDENTIFICATION</scope>
</reference>
<evidence type="ECO:0000256" key="1">
    <source>
        <dbReference type="SAM" id="MobiDB-lite"/>
    </source>
</evidence>
<sequence>MSTVPSVRVSVECACESQVQEVALDGTETDVQPLSMLENLAKLAHKIDFTRSEDEDEETAHKDQEGGRGEWPMS</sequence>
<organism evidence="2 3">
    <name type="scientific">Eptatretus burgeri</name>
    <name type="common">Inshore hagfish</name>
    <dbReference type="NCBI Taxonomy" id="7764"/>
    <lineage>
        <taxon>Eukaryota</taxon>
        <taxon>Metazoa</taxon>
        <taxon>Chordata</taxon>
        <taxon>Craniata</taxon>
        <taxon>Vertebrata</taxon>
        <taxon>Cyclostomata</taxon>
        <taxon>Myxini</taxon>
        <taxon>Myxiniformes</taxon>
        <taxon>Myxinidae</taxon>
        <taxon>Eptatretinae</taxon>
        <taxon>Eptatretus</taxon>
    </lineage>
</organism>
<accession>A0A8C4R512</accession>
<protein>
    <submittedName>
        <fullName evidence="2">Uncharacterized protein</fullName>
    </submittedName>
</protein>
<feature type="region of interest" description="Disordered" evidence="1">
    <location>
        <begin position="49"/>
        <end position="74"/>
    </location>
</feature>
<dbReference type="Ensembl" id="ENSEBUT00000024800.1">
    <property type="protein sequence ID" value="ENSEBUP00000024224.1"/>
    <property type="gene ID" value="ENSEBUG00000014925.1"/>
</dbReference>
<name>A0A8C4R512_EPTBU</name>
<dbReference type="AlphaFoldDB" id="A0A8C4R512"/>
<reference evidence="2" key="1">
    <citation type="submission" date="2025-08" db="UniProtKB">
        <authorList>
            <consortium name="Ensembl"/>
        </authorList>
    </citation>
    <scope>IDENTIFICATION</scope>
</reference>